<reference evidence="12 13" key="1">
    <citation type="submission" date="2019-11" db="EMBL/GenBank/DDBJ databases">
        <title>Whole-genome sequence of Rhodoplanes serenus DSM 18633, type strain.</title>
        <authorList>
            <person name="Kyndt J.A."/>
            <person name="Meyer T.E."/>
        </authorList>
    </citation>
    <scope>NUCLEOTIDE SEQUENCE [LARGE SCALE GENOMIC DNA]</scope>
    <source>
        <strain evidence="12 13">DSM 18633</strain>
    </source>
</reference>
<dbReference type="InterPro" id="IPR031310">
    <property type="entry name" value="Ribosomal_uL5_N"/>
</dbReference>
<dbReference type="Pfam" id="PF00281">
    <property type="entry name" value="Ribosomal_L5"/>
    <property type="match status" value="1"/>
</dbReference>
<evidence type="ECO:0000259" key="11">
    <source>
        <dbReference type="Pfam" id="PF00673"/>
    </source>
</evidence>
<evidence type="ECO:0000256" key="3">
    <source>
        <dbReference type="ARBA" id="ARBA00022730"/>
    </source>
</evidence>
<dbReference type="InterPro" id="IPR020930">
    <property type="entry name" value="Ribosomal_uL5_bac-type"/>
</dbReference>
<evidence type="ECO:0000256" key="6">
    <source>
        <dbReference type="ARBA" id="ARBA00023274"/>
    </source>
</evidence>
<evidence type="ECO:0000256" key="4">
    <source>
        <dbReference type="ARBA" id="ARBA00022884"/>
    </source>
</evidence>
<evidence type="ECO:0000256" key="9">
    <source>
        <dbReference type="SAM" id="MobiDB-lite"/>
    </source>
</evidence>
<dbReference type="GO" id="GO:0003735">
    <property type="term" value="F:structural constituent of ribosome"/>
    <property type="evidence" value="ECO:0007669"/>
    <property type="project" value="InterPro"/>
</dbReference>
<feature type="region of interest" description="Disordered" evidence="9">
    <location>
        <begin position="1"/>
        <end position="56"/>
    </location>
</feature>
<dbReference type="GO" id="GO:0000049">
    <property type="term" value="F:tRNA binding"/>
    <property type="evidence" value="ECO:0007669"/>
    <property type="project" value="UniProtKB-UniRule"/>
</dbReference>
<evidence type="ECO:0000256" key="7">
    <source>
        <dbReference type="ARBA" id="ARBA00035245"/>
    </source>
</evidence>
<dbReference type="FunFam" id="3.30.1440.10:FF:000001">
    <property type="entry name" value="50S ribosomal protein L5"/>
    <property type="match status" value="1"/>
</dbReference>
<keyword evidence="4 8" id="KW-0694">RNA-binding</keyword>
<dbReference type="GO" id="GO:0006412">
    <property type="term" value="P:translation"/>
    <property type="evidence" value="ECO:0007669"/>
    <property type="project" value="UniProtKB-UniRule"/>
</dbReference>
<dbReference type="RefSeq" id="WP_111383546.1">
    <property type="nucleotide sequence ID" value="NZ_NPEW01000008.1"/>
</dbReference>
<keyword evidence="3 8" id="KW-0699">rRNA-binding</keyword>
<dbReference type="Pfam" id="PF00673">
    <property type="entry name" value="Ribosomal_L5_C"/>
    <property type="match status" value="1"/>
</dbReference>
<feature type="domain" description="Large ribosomal subunit protein uL5 C-terminal" evidence="11">
    <location>
        <begin position="139"/>
        <end position="231"/>
    </location>
</feature>
<dbReference type="InterPro" id="IPR031309">
    <property type="entry name" value="Ribosomal_uL5_C"/>
</dbReference>
<organism evidence="12 13">
    <name type="scientific">Rhodoplanes serenus</name>
    <dbReference type="NCBI Taxonomy" id="200615"/>
    <lineage>
        <taxon>Bacteria</taxon>
        <taxon>Pseudomonadati</taxon>
        <taxon>Pseudomonadota</taxon>
        <taxon>Alphaproteobacteria</taxon>
        <taxon>Hyphomicrobiales</taxon>
        <taxon>Nitrobacteraceae</taxon>
        <taxon>Rhodoplanes</taxon>
    </lineage>
</organism>
<dbReference type="HAMAP" id="MF_01333_B">
    <property type="entry name" value="Ribosomal_uL5_B"/>
    <property type="match status" value="1"/>
</dbReference>
<dbReference type="InterPro" id="IPR022803">
    <property type="entry name" value="Ribosomal_uL5_dom_sf"/>
</dbReference>
<comment type="function">
    <text evidence="8">This is 1 of the proteins that bind and probably mediate the attachment of the 5S RNA into the large ribosomal subunit, where it forms part of the central protuberance. In the 70S ribosome it contacts protein S13 of the 30S subunit (bridge B1b), connecting the 2 subunits; this bridge is implicated in subunit movement. Contacts the P site tRNA; the 5S rRNA and some of its associated proteins might help stabilize positioning of ribosome-bound tRNAs.</text>
</comment>
<proteinExistence type="inferred from homology"/>
<dbReference type="PANTHER" id="PTHR11994">
    <property type="entry name" value="60S RIBOSOMAL PROTEIN L11-RELATED"/>
    <property type="match status" value="1"/>
</dbReference>
<evidence type="ECO:0000313" key="12">
    <source>
        <dbReference type="EMBL" id="MTW15793.1"/>
    </source>
</evidence>
<evidence type="ECO:0000256" key="5">
    <source>
        <dbReference type="ARBA" id="ARBA00022980"/>
    </source>
</evidence>
<dbReference type="GO" id="GO:0005840">
    <property type="term" value="C:ribosome"/>
    <property type="evidence" value="ECO:0007669"/>
    <property type="project" value="UniProtKB-KW"/>
</dbReference>
<name>A0A327KEB2_9BRAD</name>
<evidence type="ECO:0000313" key="13">
    <source>
        <dbReference type="Proteomes" id="UP000438991"/>
    </source>
</evidence>
<dbReference type="Gene3D" id="3.30.1440.10">
    <property type="match status" value="1"/>
</dbReference>
<dbReference type="GO" id="GO:1990904">
    <property type="term" value="C:ribonucleoprotein complex"/>
    <property type="evidence" value="ECO:0007669"/>
    <property type="project" value="UniProtKB-KW"/>
</dbReference>
<evidence type="ECO:0000256" key="1">
    <source>
        <dbReference type="ARBA" id="ARBA00008553"/>
    </source>
</evidence>
<dbReference type="EMBL" id="WNKV01000003">
    <property type="protein sequence ID" value="MTW15793.1"/>
    <property type="molecule type" value="Genomic_DNA"/>
</dbReference>
<accession>A0A327KEB2</accession>
<feature type="compositionally biased region" description="Basic and acidic residues" evidence="9">
    <location>
        <begin position="1"/>
        <end position="41"/>
    </location>
</feature>
<dbReference type="InterPro" id="IPR020929">
    <property type="entry name" value="Ribosomal_uL5_CS"/>
</dbReference>
<sequence>MADKDKKDAKKAGKPDPKAEKGAKAAAPKTDKGAAKTEKAAARPAAPAVEEPKGPSRLRVQYDQVVKAKLTEQFGYKNQFQVPKITKIVINMGVGEGVADRKKVEQAAADLALIAGQRPVITKARKSIATFKVREGQAIGCKVTLRKDRMYEFVDRLINIALPRVRDFRGLNPKSFDGGGNYTLGVKEHIVFPEIDYDKVAEVWGMDITVCTTARSDAEGRALLAAFNFPFRQ</sequence>
<keyword evidence="6 8" id="KW-0687">Ribonucleoprotein</keyword>
<keyword evidence="2 8" id="KW-0820">tRNA-binding</keyword>
<dbReference type="GO" id="GO:0019843">
    <property type="term" value="F:rRNA binding"/>
    <property type="evidence" value="ECO:0007669"/>
    <property type="project" value="UniProtKB-UniRule"/>
</dbReference>
<dbReference type="Proteomes" id="UP000438991">
    <property type="component" value="Unassembled WGS sequence"/>
</dbReference>
<protein>
    <recommendedName>
        <fullName evidence="7 8">Large ribosomal subunit protein uL5</fullName>
    </recommendedName>
</protein>
<evidence type="ECO:0000259" key="10">
    <source>
        <dbReference type="Pfam" id="PF00281"/>
    </source>
</evidence>
<evidence type="ECO:0000256" key="2">
    <source>
        <dbReference type="ARBA" id="ARBA00022555"/>
    </source>
</evidence>
<dbReference type="AlphaFoldDB" id="A0A327KEB2"/>
<comment type="subunit">
    <text evidence="8">Part of the 50S ribosomal subunit; part of the 5S rRNA/L5/L18/L25 subcomplex. Contacts the 5S rRNA and the P site tRNA. Forms a bridge to the 30S subunit in the 70S ribosome.</text>
</comment>
<dbReference type="InterPro" id="IPR002132">
    <property type="entry name" value="Ribosomal_uL5"/>
</dbReference>
<dbReference type="NCBIfam" id="NF000585">
    <property type="entry name" value="PRK00010.1"/>
    <property type="match status" value="1"/>
</dbReference>
<feature type="domain" description="Large ribosomal subunit protein uL5 N-terminal" evidence="10">
    <location>
        <begin position="78"/>
        <end position="134"/>
    </location>
</feature>
<comment type="caution">
    <text evidence="12">The sequence shown here is derived from an EMBL/GenBank/DDBJ whole genome shotgun (WGS) entry which is preliminary data.</text>
</comment>
<gene>
    <name evidence="8 12" type="primary">rplE</name>
    <name evidence="12" type="ORF">GJ689_06185</name>
</gene>
<keyword evidence="5 8" id="KW-0689">Ribosomal protein</keyword>
<dbReference type="SUPFAM" id="SSF55282">
    <property type="entry name" value="RL5-like"/>
    <property type="match status" value="1"/>
</dbReference>
<evidence type="ECO:0000256" key="8">
    <source>
        <dbReference type="HAMAP-Rule" id="MF_01333"/>
    </source>
</evidence>
<dbReference type="PROSITE" id="PS00358">
    <property type="entry name" value="RIBOSOMAL_L5"/>
    <property type="match status" value="1"/>
</dbReference>
<comment type="similarity">
    <text evidence="1 8">Belongs to the universal ribosomal protein uL5 family.</text>
</comment>